<dbReference type="PANTHER" id="PTHR40593">
    <property type="entry name" value="PENICILLIN-BINDING PROTEIN ACTIVATOR LPOB"/>
    <property type="match status" value="1"/>
</dbReference>
<dbReference type="AlphaFoldDB" id="A0A1I0BLQ9"/>
<name>A0A1I0BLQ9_9GAMM</name>
<dbReference type="InterPro" id="IPR014094">
    <property type="entry name" value="LpoB"/>
</dbReference>
<dbReference type="Pfam" id="PF13036">
    <property type="entry name" value="LpoB"/>
    <property type="match status" value="1"/>
</dbReference>
<dbReference type="PANTHER" id="PTHR40593:SF1">
    <property type="entry name" value="PENICILLIN-BINDING PROTEIN ACTIVATOR LPOB"/>
    <property type="match status" value="1"/>
</dbReference>
<dbReference type="Gene3D" id="3.40.50.10610">
    <property type="entry name" value="ABC-type transport auxiliary lipoprotein component"/>
    <property type="match status" value="1"/>
</dbReference>
<dbReference type="GO" id="GO:0030234">
    <property type="term" value="F:enzyme regulator activity"/>
    <property type="evidence" value="ECO:0007669"/>
    <property type="project" value="TreeGrafter"/>
</dbReference>
<dbReference type="OrthoDB" id="6466283at2"/>
<reference evidence="2" key="1">
    <citation type="submission" date="2016-10" db="EMBL/GenBank/DDBJ databases">
        <authorList>
            <person name="Varghese N."/>
            <person name="Submissions S."/>
        </authorList>
    </citation>
    <scope>NUCLEOTIDE SEQUENCE [LARGE SCALE GENOMIC DNA]</scope>
    <source>
        <strain evidence="2">DSM 18579</strain>
    </source>
</reference>
<dbReference type="STRING" id="1123402.SAMN02583745_01316"/>
<protein>
    <submittedName>
        <fullName evidence="1">Outer membrane lipoprotein LpoB, binds and activates PBP1b</fullName>
    </submittedName>
</protein>
<dbReference type="Proteomes" id="UP000242642">
    <property type="component" value="Unassembled WGS sequence"/>
</dbReference>
<organism evidence="1 2">
    <name type="scientific">Thorsellia anophelis DSM 18579</name>
    <dbReference type="NCBI Taxonomy" id="1123402"/>
    <lineage>
        <taxon>Bacteria</taxon>
        <taxon>Pseudomonadati</taxon>
        <taxon>Pseudomonadota</taxon>
        <taxon>Gammaproteobacteria</taxon>
        <taxon>Enterobacterales</taxon>
        <taxon>Thorselliaceae</taxon>
        <taxon>Thorsellia</taxon>
    </lineage>
</organism>
<accession>A0A1I0BLQ9</accession>
<dbReference type="RefSeq" id="WP_093318814.1">
    <property type="nucleotide sequence ID" value="NZ_FOHV01000008.1"/>
</dbReference>
<dbReference type="GO" id="GO:0009252">
    <property type="term" value="P:peptidoglycan biosynthetic process"/>
    <property type="evidence" value="ECO:0007669"/>
    <property type="project" value="TreeGrafter"/>
</dbReference>
<evidence type="ECO:0000313" key="1">
    <source>
        <dbReference type="EMBL" id="SET07926.1"/>
    </source>
</evidence>
<evidence type="ECO:0000313" key="2">
    <source>
        <dbReference type="Proteomes" id="UP000242642"/>
    </source>
</evidence>
<proteinExistence type="predicted"/>
<gene>
    <name evidence="1" type="ORF">SAMN02583745_01316</name>
</gene>
<dbReference type="PROSITE" id="PS51257">
    <property type="entry name" value="PROKAR_LIPOPROTEIN"/>
    <property type="match status" value="1"/>
</dbReference>
<dbReference type="GO" id="GO:0031241">
    <property type="term" value="C:periplasmic side of cell outer membrane"/>
    <property type="evidence" value="ECO:0007669"/>
    <property type="project" value="TreeGrafter"/>
</dbReference>
<dbReference type="EMBL" id="FOHV01000008">
    <property type="protein sequence ID" value="SET07926.1"/>
    <property type="molecule type" value="Genomic_DNA"/>
</dbReference>
<keyword evidence="2" id="KW-1185">Reference proteome</keyword>
<keyword evidence="1" id="KW-0449">Lipoprotein</keyword>
<sequence>MNNSYKYSKKAIYCIIPLSVSFILQGCNLNQNIPAPVEKIESNKKAASEMTQVKSQSYPLPPTPTIENNISVTIENVPSNPQINAPNAHVSDEGQLILDQIISDPNAVLNSASTTTPIAANSPVNISTQKQTINYIAPEGSPNWQAMSEQAFSSLNSSDQLSKLTSAIYINSISNQTNGSIPIFALDQIIQQSAFAKAKVQIADNQSINLAKQQLGVSPNDTLINRSKAIAIAKALNLNFVIYPSLSGDASDPILSLQLIDASSSEILAEGESKAIF</sequence>